<feature type="transmembrane region" description="Helical" evidence="1">
    <location>
        <begin position="56"/>
        <end position="76"/>
    </location>
</feature>
<keyword evidence="3" id="KW-1185">Reference proteome</keyword>
<dbReference type="KEGG" id="dae:Dtox_2948"/>
<feature type="transmembrane region" description="Helical" evidence="1">
    <location>
        <begin position="118"/>
        <end position="139"/>
    </location>
</feature>
<feature type="transmembrane region" description="Helical" evidence="1">
    <location>
        <begin position="30"/>
        <end position="50"/>
    </location>
</feature>
<accession>C8W2L9</accession>
<protein>
    <submittedName>
        <fullName evidence="2">Uncharacterized protein</fullName>
    </submittedName>
</protein>
<dbReference type="AlphaFoldDB" id="C8W2L9"/>
<dbReference type="EMBL" id="CP001720">
    <property type="protein sequence ID" value="ACV63703.1"/>
    <property type="molecule type" value="Genomic_DNA"/>
</dbReference>
<dbReference type="Proteomes" id="UP000002217">
    <property type="component" value="Chromosome"/>
</dbReference>
<evidence type="ECO:0000313" key="2">
    <source>
        <dbReference type="EMBL" id="ACV63703.1"/>
    </source>
</evidence>
<keyword evidence="1" id="KW-1133">Transmembrane helix</keyword>
<dbReference type="HOGENOM" id="CLU_1728413_0_0_9"/>
<reference evidence="2 3" key="1">
    <citation type="journal article" date="2009" name="Stand. Genomic Sci.">
        <title>Complete genome sequence of Desulfotomaculum acetoxidans type strain (5575).</title>
        <authorList>
            <person name="Spring S."/>
            <person name="Lapidus A."/>
            <person name="Schroder M."/>
            <person name="Gleim D."/>
            <person name="Sims D."/>
            <person name="Meincke L."/>
            <person name="Glavina Del Rio T."/>
            <person name="Tice H."/>
            <person name="Copeland A."/>
            <person name="Cheng J.F."/>
            <person name="Lucas S."/>
            <person name="Chen F."/>
            <person name="Nolan M."/>
            <person name="Bruce D."/>
            <person name="Goodwin L."/>
            <person name="Pitluck S."/>
            <person name="Ivanova N."/>
            <person name="Mavromatis K."/>
            <person name="Mikhailova N."/>
            <person name="Pati A."/>
            <person name="Chen A."/>
            <person name="Palaniappan K."/>
            <person name="Land M."/>
            <person name="Hauser L."/>
            <person name="Chang Y.J."/>
            <person name="Jeffries C.D."/>
            <person name="Chain P."/>
            <person name="Saunders E."/>
            <person name="Brettin T."/>
            <person name="Detter J.C."/>
            <person name="Goker M."/>
            <person name="Bristow J."/>
            <person name="Eisen J.A."/>
            <person name="Markowitz V."/>
            <person name="Hugenholtz P."/>
            <person name="Kyrpides N.C."/>
            <person name="Klenk H.P."/>
            <person name="Han C."/>
        </authorList>
    </citation>
    <scope>NUCLEOTIDE SEQUENCE [LARGE SCALE GENOMIC DNA]</scope>
    <source>
        <strain evidence="3">ATCC 49208 / DSM 771 / VKM B-1644</strain>
    </source>
</reference>
<feature type="transmembrane region" description="Helical" evidence="1">
    <location>
        <begin position="6"/>
        <end position="23"/>
    </location>
</feature>
<dbReference type="STRING" id="485916.Dtox_2948"/>
<proteinExistence type="predicted"/>
<name>C8W2L9_DESAS</name>
<keyword evidence="1" id="KW-0472">Membrane</keyword>
<keyword evidence="1" id="KW-0812">Transmembrane</keyword>
<gene>
    <name evidence="2" type="ordered locus">Dtox_2948</name>
</gene>
<evidence type="ECO:0000256" key="1">
    <source>
        <dbReference type="SAM" id="Phobius"/>
    </source>
</evidence>
<organism evidence="2 3">
    <name type="scientific">Desulfofarcimen acetoxidans (strain ATCC 49208 / DSM 771 / KCTC 5769 / VKM B-1644 / 5575)</name>
    <name type="common">Desulfotomaculum acetoxidans</name>
    <dbReference type="NCBI Taxonomy" id="485916"/>
    <lineage>
        <taxon>Bacteria</taxon>
        <taxon>Bacillati</taxon>
        <taxon>Bacillota</taxon>
        <taxon>Clostridia</taxon>
        <taxon>Eubacteriales</taxon>
        <taxon>Peptococcaceae</taxon>
        <taxon>Desulfofarcimen</taxon>
    </lineage>
</organism>
<evidence type="ECO:0000313" key="3">
    <source>
        <dbReference type="Proteomes" id="UP000002217"/>
    </source>
</evidence>
<sequence length="151" mass="17854">MPWLIYTSAICLLASILVGRRFYILWAKSLLGVLIMVIVDTLGTELHLYYYKHGLLYIGNLPVLHIIAVYATTLLFLNWLPQENPKKILYTLYCSFIFLFLESLMYRAEAIIYPNWQLYYSFFLTFSGLLVLIYLLNLLKNNNRNYIQKSY</sequence>
<feature type="transmembrane region" description="Helical" evidence="1">
    <location>
        <begin position="88"/>
        <end position="106"/>
    </location>
</feature>